<reference evidence="3" key="2">
    <citation type="submission" date="2020-05" db="UniProtKB">
        <authorList>
            <consortium name="EnsemblMetazoa"/>
        </authorList>
    </citation>
    <scope>IDENTIFICATION</scope>
</reference>
<name>A0A084W8D2_ANOSI</name>
<keyword evidence="4" id="KW-1185">Reference proteome</keyword>
<dbReference type="Proteomes" id="UP000030765">
    <property type="component" value="Unassembled WGS sequence"/>
</dbReference>
<accession>A0A084W8D2</accession>
<evidence type="ECO:0000313" key="3">
    <source>
        <dbReference type="EnsemblMetazoa" id="ASIC014462-PA"/>
    </source>
</evidence>
<evidence type="ECO:0000313" key="4">
    <source>
        <dbReference type="Proteomes" id="UP000030765"/>
    </source>
</evidence>
<feature type="compositionally biased region" description="Basic and acidic residues" evidence="1">
    <location>
        <begin position="50"/>
        <end position="60"/>
    </location>
</feature>
<organism evidence="2">
    <name type="scientific">Anopheles sinensis</name>
    <name type="common">Mosquito</name>
    <dbReference type="NCBI Taxonomy" id="74873"/>
    <lineage>
        <taxon>Eukaryota</taxon>
        <taxon>Metazoa</taxon>
        <taxon>Ecdysozoa</taxon>
        <taxon>Arthropoda</taxon>
        <taxon>Hexapoda</taxon>
        <taxon>Insecta</taxon>
        <taxon>Pterygota</taxon>
        <taxon>Neoptera</taxon>
        <taxon>Endopterygota</taxon>
        <taxon>Diptera</taxon>
        <taxon>Nematocera</taxon>
        <taxon>Culicoidea</taxon>
        <taxon>Culicidae</taxon>
        <taxon>Anophelinae</taxon>
        <taxon>Anopheles</taxon>
    </lineage>
</organism>
<sequence length="109" mass="12094">MERPSYFRCLLGGRESFVDVDEKRQPSFRTTKRQRNNGAYNNGSGGKWNSESESRGSVRGERQALAQLANIRGWIRDCVSGKVSSPATPEYAENGASMHCACTRVSVSF</sequence>
<dbReference type="AlphaFoldDB" id="A0A084W8D2"/>
<evidence type="ECO:0000313" key="2">
    <source>
        <dbReference type="EMBL" id="KFB46476.1"/>
    </source>
</evidence>
<evidence type="ECO:0000256" key="1">
    <source>
        <dbReference type="SAM" id="MobiDB-lite"/>
    </source>
</evidence>
<dbReference type="EnsemblMetazoa" id="ASIC014462-RA">
    <property type="protein sequence ID" value="ASIC014462-PA"/>
    <property type="gene ID" value="ASIC014462"/>
</dbReference>
<dbReference type="EMBL" id="KE525318">
    <property type="protein sequence ID" value="KFB46476.1"/>
    <property type="molecule type" value="Genomic_DNA"/>
</dbReference>
<feature type="region of interest" description="Disordered" evidence="1">
    <location>
        <begin position="21"/>
        <end position="60"/>
    </location>
</feature>
<protein>
    <submittedName>
        <fullName evidence="2 3">Tubby-related protein 4-like isoform X2</fullName>
    </submittedName>
</protein>
<gene>
    <name evidence="2" type="ORF">ZHAS_00014462</name>
</gene>
<dbReference type="EMBL" id="ATLV01021413">
    <property type="status" value="NOT_ANNOTATED_CDS"/>
    <property type="molecule type" value="Genomic_DNA"/>
</dbReference>
<dbReference type="VEuPathDB" id="VectorBase:ASIC014462"/>
<reference evidence="2 4" key="1">
    <citation type="journal article" date="2014" name="BMC Genomics">
        <title>Genome sequence of Anopheles sinensis provides insight into genetics basis of mosquito competence for malaria parasites.</title>
        <authorList>
            <person name="Zhou D."/>
            <person name="Zhang D."/>
            <person name="Ding G."/>
            <person name="Shi L."/>
            <person name="Hou Q."/>
            <person name="Ye Y."/>
            <person name="Xu Y."/>
            <person name="Zhou H."/>
            <person name="Xiong C."/>
            <person name="Li S."/>
            <person name="Yu J."/>
            <person name="Hong S."/>
            <person name="Yu X."/>
            <person name="Zou P."/>
            <person name="Chen C."/>
            <person name="Chang X."/>
            <person name="Wang W."/>
            <person name="Lv Y."/>
            <person name="Sun Y."/>
            <person name="Ma L."/>
            <person name="Shen B."/>
            <person name="Zhu C."/>
        </authorList>
    </citation>
    <scope>NUCLEOTIDE SEQUENCE [LARGE SCALE GENOMIC DNA]</scope>
</reference>
<proteinExistence type="predicted"/>